<accession>A0A8D8G0M2</accession>
<protein>
    <submittedName>
        <fullName evidence="1">(northern house mosquito) hypothetical protein</fullName>
    </submittedName>
</protein>
<organism evidence="1">
    <name type="scientific">Culex pipiens</name>
    <name type="common">House mosquito</name>
    <dbReference type="NCBI Taxonomy" id="7175"/>
    <lineage>
        <taxon>Eukaryota</taxon>
        <taxon>Metazoa</taxon>
        <taxon>Ecdysozoa</taxon>
        <taxon>Arthropoda</taxon>
        <taxon>Hexapoda</taxon>
        <taxon>Insecta</taxon>
        <taxon>Pterygota</taxon>
        <taxon>Neoptera</taxon>
        <taxon>Endopterygota</taxon>
        <taxon>Diptera</taxon>
        <taxon>Nematocera</taxon>
        <taxon>Culicoidea</taxon>
        <taxon>Culicidae</taxon>
        <taxon>Culicinae</taxon>
        <taxon>Culicini</taxon>
        <taxon>Culex</taxon>
        <taxon>Culex</taxon>
    </lineage>
</organism>
<dbReference type="EMBL" id="HBUE01112341">
    <property type="protein sequence ID" value="CAG6489344.1"/>
    <property type="molecule type" value="Transcribed_RNA"/>
</dbReference>
<reference evidence="1" key="1">
    <citation type="submission" date="2021-05" db="EMBL/GenBank/DDBJ databases">
        <authorList>
            <person name="Alioto T."/>
            <person name="Alioto T."/>
            <person name="Gomez Garrido J."/>
        </authorList>
    </citation>
    <scope>NUCLEOTIDE SEQUENCE</scope>
</reference>
<dbReference type="EMBL" id="HBUE01112345">
    <property type="protein sequence ID" value="CAG6489346.1"/>
    <property type="molecule type" value="Transcribed_RNA"/>
</dbReference>
<dbReference type="AlphaFoldDB" id="A0A8D8G0M2"/>
<sequence>MCSRYGTRNDSDGRFFVVDQRKRCWTVCLQRFTNWNRSRGECFRDRVEMRASRKGAVSEQVCARVRTASGPFCSLSQLWTILEQVFSIPTLSLIRIIFC</sequence>
<evidence type="ECO:0000313" key="1">
    <source>
        <dbReference type="EMBL" id="CAG6489344.1"/>
    </source>
</evidence>
<name>A0A8D8G0M2_CULPI</name>
<proteinExistence type="predicted"/>